<evidence type="ECO:0000259" key="7">
    <source>
        <dbReference type="PROSITE" id="PS50157"/>
    </source>
</evidence>
<sequence length="467" mass="49220">MNSTSPYIHPDYYNPLQSPIDAKSSPLALLAKTCNAIGKDNPPAKPVLKSVEKKEIEKSQNGQPPEKLSMPNESKDTKQEKEKPGFRMIHHKDQSGIKTKSPIPTIVKSEHETKNDSTSVPGLSPPSSKASESSGSPHRLSSPLHSKPTSSLSRDVPYPYGLKQSSSSGYPSLSAASLGYPGLSLLGQGFTPELAALYHSQILAQSGIYGYSGSPSQQSALKASTAAMNPYVSYTRVRTSSGATTLVPVCKDPYCTNCQLTLQTAHTSTTCKTPGCSQCAHEKALTGLATGSPTMGFAGSPLSLYPQLSSLPSSAAGLSSIHALYAHPHSALSAHEGLPYVCNWVSGHDYCGKRFNSSEDLMQHLRSHTSSVESGLTAGYGLPLPPGLSTPSTGLTHLGGPTPISPNALRRAYPTSLSPGILGSSRFHPYKSNLGGVASTSTGQPFSPLSAYYPYSMYAQRLGAVVP</sequence>
<feature type="compositionally biased region" description="Basic and acidic residues" evidence="6">
    <location>
        <begin position="73"/>
        <end position="95"/>
    </location>
</feature>
<dbReference type="AlphaFoldDB" id="A0AAN8P9X7"/>
<evidence type="ECO:0000256" key="5">
    <source>
        <dbReference type="PROSITE-ProRule" id="PRU00042"/>
    </source>
</evidence>
<accession>A0AAN8P9X7</accession>
<evidence type="ECO:0000256" key="1">
    <source>
        <dbReference type="ARBA" id="ARBA00010144"/>
    </source>
</evidence>
<dbReference type="PANTHER" id="PTHR12522">
    <property type="entry name" value="ZINC-FINGER PROTEIN NOLZ1-RELATED"/>
    <property type="match status" value="1"/>
</dbReference>
<dbReference type="PROSITE" id="PS50157">
    <property type="entry name" value="ZINC_FINGER_C2H2_2"/>
    <property type="match status" value="1"/>
</dbReference>
<keyword evidence="9" id="KW-1185">Reference proteome</keyword>
<dbReference type="GO" id="GO:0045892">
    <property type="term" value="P:negative regulation of DNA-templated transcription"/>
    <property type="evidence" value="ECO:0007669"/>
    <property type="project" value="TreeGrafter"/>
</dbReference>
<keyword evidence="4" id="KW-0862">Zinc</keyword>
<feature type="domain" description="C2H2-type" evidence="7">
    <location>
        <begin position="340"/>
        <end position="373"/>
    </location>
</feature>
<reference evidence="8 9" key="1">
    <citation type="submission" date="2024-01" db="EMBL/GenBank/DDBJ databases">
        <title>The genome of the rayed Mediterranean limpet Patella caerulea (Linnaeus, 1758).</title>
        <authorList>
            <person name="Anh-Thu Weber A."/>
            <person name="Halstead-Nussloch G."/>
        </authorList>
    </citation>
    <scope>NUCLEOTIDE SEQUENCE [LARGE SCALE GENOMIC DNA]</scope>
    <source>
        <strain evidence="8">AATW-2023a</strain>
        <tissue evidence="8">Whole specimen</tissue>
    </source>
</reference>
<gene>
    <name evidence="8" type="ORF">SNE40_019625</name>
</gene>
<dbReference type="GO" id="GO:0008270">
    <property type="term" value="F:zinc ion binding"/>
    <property type="evidence" value="ECO:0007669"/>
    <property type="project" value="UniProtKB-KW"/>
</dbReference>
<evidence type="ECO:0000256" key="4">
    <source>
        <dbReference type="ARBA" id="ARBA00022833"/>
    </source>
</evidence>
<dbReference type="PANTHER" id="PTHR12522:SF4">
    <property type="entry name" value="ZINC FINGER PROTEIN ELBOW"/>
    <property type="match status" value="1"/>
</dbReference>
<name>A0AAN8P9X7_PATCE</name>
<dbReference type="GO" id="GO:0005634">
    <property type="term" value="C:nucleus"/>
    <property type="evidence" value="ECO:0007669"/>
    <property type="project" value="TreeGrafter"/>
</dbReference>
<evidence type="ECO:0000256" key="2">
    <source>
        <dbReference type="ARBA" id="ARBA00022723"/>
    </source>
</evidence>
<comment type="caution">
    <text evidence="8">The sequence shown here is derived from an EMBL/GenBank/DDBJ whole genome shotgun (WGS) entry which is preliminary data.</text>
</comment>
<keyword evidence="2" id="KW-0479">Metal-binding</keyword>
<proteinExistence type="inferred from homology"/>
<keyword evidence="3 5" id="KW-0863">Zinc-finger</keyword>
<dbReference type="EMBL" id="JAZGQO010000014">
    <property type="protein sequence ID" value="KAK6171434.1"/>
    <property type="molecule type" value="Genomic_DNA"/>
</dbReference>
<evidence type="ECO:0000313" key="8">
    <source>
        <dbReference type="EMBL" id="KAK6171434.1"/>
    </source>
</evidence>
<feature type="compositionally biased region" description="Low complexity" evidence="6">
    <location>
        <begin position="125"/>
        <end position="137"/>
    </location>
</feature>
<evidence type="ECO:0000313" key="9">
    <source>
        <dbReference type="Proteomes" id="UP001347796"/>
    </source>
</evidence>
<evidence type="ECO:0000256" key="3">
    <source>
        <dbReference type="ARBA" id="ARBA00022771"/>
    </source>
</evidence>
<protein>
    <recommendedName>
        <fullName evidence="7">C2H2-type domain-containing protein</fullName>
    </recommendedName>
</protein>
<dbReference type="InterPro" id="IPR013087">
    <property type="entry name" value="Znf_C2H2_type"/>
</dbReference>
<dbReference type="Proteomes" id="UP001347796">
    <property type="component" value="Unassembled WGS sequence"/>
</dbReference>
<feature type="compositionally biased region" description="Polar residues" evidence="6">
    <location>
        <begin position="143"/>
        <end position="153"/>
    </location>
</feature>
<organism evidence="8 9">
    <name type="scientific">Patella caerulea</name>
    <name type="common">Rayed Mediterranean limpet</name>
    <dbReference type="NCBI Taxonomy" id="87958"/>
    <lineage>
        <taxon>Eukaryota</taxon>
        <taxon>Metazoa</taxon>
        <taxon>Spiralia</taxon>
        <taxon>Lophotrochozoa</taxon>
        <taxon>Mollusca</taxon>
        <taxon>Gastropoda</taxon>
        <taxon>Patellogastropoda</taxon>
        <taxon>Patelloidea</taxon>
        <taxon>Patellidae</taxon>
        <taxon>Patella</taxon>
    </lineage>
</organism>
<dbReference type="Gene3D" id="3.30.160.60">
    <property type="entry name" value="Classic Zinc Finger"/>
    <property type="match status" value="1"/>
</dbReference>
<dbReference type="InterPro" id="IPR051520">
    <property type="entry name" value="Elbow/Noc_ZnFinger"/>
</dbReference>
<comment type="similarity">
    <text evidence="1">Belongs to the Elbow/Noc family.</text>
</comment>
<feature type="region of interest" description="Disordered" evidence="6">
    <location>
        <begin position="1"/>
        <end position="21"/>
    </location>
</feature>
<evidence type="ECO:0000256" key="6">
    <source>
        <dbReference type="SAM" id="MobiDB-lite"/>
    </source>
</evidence>
<feature type="region of interest" description="Disordered" evidence="6">
    <location>
        <begin position="36"/>
        <end position="164"/>
    </location>
</feature>